<keyword evidence="1" id="KW-1133">Transmembrane helix</keyword>
<dbReference type="InterPro" id="IPR036875">
    <property type="entry name" value="Znf_CCHC_sf"/>
</dbReference>
<evidence type="ECO:0000313" key="3">
    <source>
        <dbReference type="Proteomes" id="UP001157006"/>
    </source>
</evidence>
<proteinExistence type="predicted"/>
<dbReference type="PANTHER" id="PTHR33325:SF11">
    <property type="entry name" value="COLD SHOCK DOMAIN-CONTAINING PROTEIN 4-LIKE"/>
    <property type="match status" value="1"/>
</dbReference>
<gene>
    <name evidence="2" type="ORF">VFH_VI107480</name>
</gene>
<keyword evidence="3" id="KW-1185">Reference proteome</keyword>
<dbReference type="SUPFAM" id="SSF57756">
    <property type="entry name" value="Retrovirus zinc finger-like domains"/>
    <property type="match status" value="1"/>
</dbReference>
<evidence type="ECO:0000256" key="1">
    <source>
        <dbReference type="SAM" id="Phobius"/>
    </source>
</evidence>
<reference evidence="2 3" key="1">
    <citation type="submission" date="2023-01" db="EMBL/GenBank/DDBJ databases">
        <authorList>
            <person name="Kreplak J."/>
        </authorList>
    </citation>
    <scope>NUCLEOTIDE SEQUENCE [LARGE SCALE GENOMIC DNA]</scope>
</reference>
<sequence length="216" mass="24686">MSNLAKLDFGALDISEKNYLPWALDVEIHLNPEGHINAIKEGNTSSDQQKAKVMIFLRRYFHEDLKNEYLTHDTVTMYKIVVVVVYMAAVVVVPIIMLVVFILIIVTMKIIGMYLFNRSGKILEKGGQSSKNKENICYRCGRKGHWSRTFRTPKHLVDLYKKSLKSTNTRIETHFVNEDGDPDYGNIDVTHLEIGDFFVDPDGKIDHLIGDGIVKK</sequence>
<evidence type="ECO:0000313" key="2">
    <source>
        <dbReference type="EMBL" id="CAI8618108.1"/>
    </source>
</evidence>
<dbReference type="GO" id="GO:0008270">
    <property type="term" value="F:zinc ion binding"/>
    <property type="evidence" value="ECO:0007669"/>
    <property type="project" value="InterPro"/>
</dbReference>
<dbReference type="PANTHER" id="PTHR33325">
    <property type="entry name" value="ZINC FINGER, CCHC-TYPE-RELATED"/>
    <property type="match status" value="1"/>
</dbReference>
<feature type="transmembrane region" description="Helical" evidence="1">
    <location>
        <begin position="80"/>
        <end position="106"/>
    </location>
</feature>
<keyword evidence="1" id="KW-0812">Transmembrane</keyword>
<accession>A0AAV1B937</accession>
<dbReference type="Proteomes" id="UP001157006">
    <property type="component" value="Chromosome 6"/>
</dbReference>
<protein>
    <recommendedName>
        <fullName evidence="4">CCHC-type domain-containing protein</fullName>
    </recommendedName>
</protein>
<organism evidence="2 3">
    <name type="scientific">Vicia faba</name>
    <name type="common">Broad bean</name>
    <name type="synonym">Faba vulgaris</name>
    <dbReference type="NCBI Taxonomy" id="3906"/>
    <lineage>
        <taxon>Eukaryota</taxon>
        <taxon>Viridiplantae</taxon>
        <taxon>Streptophyta</taxon>
        <taxon>Embryophyta</taxon>
        <taxon>Tracheophyta</taxon>
        <taxon>Spermatophyta</taxon>
        <taxon>Magnoliopsida</taxon>
        <taxon>eudicotyledons</taxon>
        <taxon>Gunneridae</taxon>
        <taxon>Pentapetalae</taxon>
        <taxon>rosids</taxon>
        <taxon>fabids</taxon>
        <taxon>Fabales</taxon>
        <taxon>Fabaceae</taxon>
        <taxon>Papilionoideae</taxon>
        <taxon>50 kb inversion clade</taxon>
        <taxon>NPAAA clade</taxon>
        <taxon>Hologalegina</taxon>
        <taxon>IRL clade</taxon>
        <taxon>Fabeae</taxon>
        <taxon>Vicia</taxon>
    </lineage>
</organism>
<dbReference type="Gene3D" id="4.10.60.10">
    <property type="entry name" value="Zinc finger, CCHC-type"/>
    <property type="match status" value="1"/>
</dbReference>
<dbReference type="GO" id="GO:0003676">
    <property type="term" value="F:nucleic acid binding"/>
    <property type="evidence" value="ECO:0007669"/>
    <property type="project" value="InterPro"/>
</dbReference>
<dbReference type="AlphaFoldDB" id="A0AAV1B937"/>
<name>A0AAV1B937_VICFA</name>
<evidence type="ECO:0008006" key="4">
    <source>
        <dbReference type="Google" id="ProtNLM"/>
    </source>
</evidence>
<keyword evidence="1" id="KW-0472">Membrane</keyword>
<dbReference type="EMBL" id="OX451741">
    <property type="protein sequence ID" value="CAI8618108.1"/>
    <property type="molecule type" value="Genomic_DNA"/>
</dbReference>